<feature type="transmembrane region" description="Helical" evidence="8">
    <location>
        <begin position="185"/>
        <end position="210"/>
    </location>
</feature>
<dbReference type="KEGG" id="rxy:Rxyl_1274"/>
<reference evidence="9 10" key="1">
    <citation type="submission" date="2006-06" db="EMBL/GenBank/DDBJ databases">
        <title>Complete sequence of Rubrobacter xylanophilus DSM 9941.</title>
        <authorList>
            <consortium name="US DOE Joint Genome Institute"/>
            <person name="Copeland A."/>
            <person name="Lucas S."/>
            <person name="Lapidus A."/>
            <person name="Barry K."/>
            <person name="Detter J.C."/>
            <person name="Glavina del Rio T."/>
            <person name="Hammon N."/>
            <person name="Israni S."/>
            <person name="Dalin E."/>
            <person name="Tice H."/>
            <person name="Pitluck S."/>
            <person name="Munk A.C."/>
            <person name="Brettin T."/>
            <person name="Bruce D."/>
            <person name="Han C."/>
            <person name="Tapia R."/>
            <person name="Gilna P."/>
            <person name="Schmutz J."/>
            <person name="Larimer F."/>
            <person name="Land M."/>
            <person name="Hauser L."/>
            <person name="Kyrpides N."/>
            <person name="Lykidis A."/>
            <person name="da Costa M.S."/>
            <person name="Rainey F.A."/>
            <person name="Empadinhas N."/>
            <person name="Jolivet E."/>
            <person name="Battista J.R."/>
            <person name="Richardson P."/>
        </authorList>
    </citation>
    <scope>NUCLEOTIDE SEQUENCE [LARGE SCALE GENOMIC DNA]</scope>
    <source>
        <strain evidence="10">DSM 9941 / NBRC 16129 / PRD-1</strain>
    </source>
</reference>
<comment type="subcellular location">
    <subcellularLocation>
        <location evidence="1">Cell membrane</location>
        <topology evidence="1">Multi-pass membrane protein</topology>
    </subcellularLocation>
</comment>
<evidence type="ECO:0000256" key="4">
    <source>
        <dbReference type="ARBA" id="ARBA00022692"/>
    </source>
</evidence>
<dbReference type="GO" id="GO:0030001">
    <property type="term" value="P:metal ion transport"/>
    <property type="evidence" value="ECO:0007669"/>
    <property type="project" value="UniProtKB-ARBA"/>
</dbReference>
<keyword evidence="2" id="KW-0813">Transport</keyword>
<dbReference type="InterPro" id="IPR003445">
    <property type="entry name" value="Cat_transpt"/>
</dbReference>
<dbReference type="RefSeq" id="WP_011564255.1">
    <property type="nucleotide sequence ID" value="NC_008148.1"/>
</dbReference>
<dbReference type="Pfam" id="PF02386">
    <property type="entry name" value="TrkH"/>
    <property type="match status" value="1"/>
</dbReference>
<dbReference type="STRING" id="266117.Rxyl_1274"/>
<dbReference type="OrthoDB" id="9810952at2"/>
<dbReference type="Proteomes" id="UP000006637">
    <property type="component" value="Chromosome"/>
</dbReference>
<evidence type="ECO:0000256" key="6">
    <source>
        <dbReference type="ARBA" id="ARBA00023065"/>
    </source>
</evidence>
<feature type="transmembrane region" description="Helical" evidence="8">
    <location>
        <begin position="343"/>
        <end position="364"/>
    </location>
</feature>
<keyword evidence="6" id="KW-0406">Ion transport</keyword>
<name>Q1AWJ0_RUBXD</name>
<feature type="transmembrane region" description="Helical" evidence="8">
    <location>
        <begin position="68"/>
        <end position="97"/>
    </location>
</feature>
<dbReference type="HOGENOM" id="CLU_026429_0_1_11"/>
<dbReference type="EMBL" id="CP000386">
    <property type="protein sequence ID" value="ABG04238.1"/>
    <property type="molecule type" value="Genomic_DNA"/>
</dbReference>
<keyword evidence="5 8" id="KW-1133">Transmembrane helix</keyword>
<keyword evidence="4 8" id="KW-0812">Transmembrane</keyword>
<evidence type="ECO:0000256" key="5">
    <source>
        <dbReference type="ARBA" id="ARBA00022989"/>
    </source>
</evidence>
<feature type="transmembrane region" description="Helical" evidence="8">
    <location>
        <begin position="304"/>
        <end position="322"/>
    </location>
</feature>
<dbReference type="PANTHER" id="PTHR32024:SF1">
    <property type="entry name" value="KTR SYSTEM POTASSIUM UPTAKE PROTEIN B"/>
    <property type="match status" value="1"/>
</dbReference>
<evidence type="ECO:0000313" key="9">
    <source>
        <dbReference type="EMBL" id="ABG04238.1"/>
    </source>
</evidence>
<evidence type="ECO:0000256" key="1">
    <source>
        <dbReference type="ARBA" id="ARBA00004651"/>
    </source>
</evidence>
<evidence type="ECO:0000256" key="2">
    <source>
        <dbReference type="ARBA" id="ARBA00022448"/>
    </source>
</evidence>
<feature type="transmembrane region" description="Helical" evidence="8">
    <location>
        <begin position="117"/>
        <end position="141"/>
    </location>
</feature>
<dbReference type="PANTHER" id="PTHR32024">
    <property type="entry name" value="TRK SYSTEM POTASSIUM UPTAKE PROTEIN TRKG-RELATED"/>
    <property type="match status" value="1"/>
</dbReference>
<accession>Q1AWJ0</accession>
<keyword evidence="3" id="KW-1003">Cell membrane</keyword>
<organism evidence="9 10">
    <name type="scientific">Rubrobacter xylanophilus (strain DSM 9941 / JCM 11954 / NBRC 16129 / PRD-1)</name>
    <dbReference type="NCBI Taxonomy" id="266117"/>
    <lineage>
        <taxon>Bacteria</taxon>
        <taxon>Bacillati</taxon>
        <taxon>Actinomycetota</taxon>
        <taxon>Rubrobacteria</taxon>
        <taxon>Rubrobacterales</taxon>
        <taxon>Rubrobacteraceae</taxon>
        <taxon>Rubrobacter</taxon>
    </lineage>
</organism>
<proteinExistence type="predicted"/>
<evidence type="ECO:0000256" key="3">
    <source>
        <dbReference type="ARBA" id="ARBA00022475"/>
    </source>
</evidence>
<dbReference type="PhylomeDB" id="Q1AWJ0"/>
<dbReference type="eggNOG" id="COG0168">
    <property type="taxonomic scope" value="Bacteria"/>
</dbReference>
<feature type="transmembrane region" description="Helical" evidence="8">
    <location>
        <begin position="222"/>
        <end position="241"/>
    </location>
</feature>
<dbReference type="AlphaFoldDB" id="Q1AWJ0"/>
<dbReference type="GO" id="GO:0008324">
    <property type="term" value="F:monoatomic cation transmembrane transporter activity"/>
    <property type="evidence" value="ECO:0007669"/>
    <property type="project" value="InterPro"/>
</dbReference>
<gene>
    <name evidence="9" type="ordered locus">Rxyl_1274</name>
</gene>
<dbReference type="GO" id="GO:0005886">
    <property type="term" value="C:plasma membrane"/>
    <property type="evidence" value="ECO:0007669"/>
    <property type="project" value="UniProtKB-SubCell"/>
</dbReference>
<evidence type="ECO:0000256" key="8">
    <source>
        <dbReference type="SAM" id="Phobius"/>
    </source>
</evidence>
<protein>
    <submittedName>
        <fullName evidence="9">Cation transporter</fullName>
    </submittedName>
</protein>
<evidence type="ECO:0000256" key="7">
    <source>
        <dbReference type="ARBA" id="ARBA00023136"/>
    </source>
</evidence>
<keyword evidence="10" id="KW-1185">Reference proteome</keyword>
<sequence length="442" mass="46139">MLPRPSAARAIALAFAALIAAGTGLLKLPAANNGLSWEDALFMSVSAVTVTSLQSVDPATALTPLGQALLAGLVQVGGLGIMTVTTVAALLVGYRLGFRELLLLREELASPEAPRNVLRLAGQVALITALVELSGLLVLAGRFLLLGYGPAEALGYATFNAIAAFCNAGFNVFEEGLSPFAGDWAVNLALVYLIVAGGLGFPVLANLYRYRRMRRLTLQSRLVLTTSALLVAAGALSVALLEWDNPQTLGGRPLHTRLLMSLLQGVTPRTAGYATVDYAEMRDPTLAIQTALMFVGTGPVSTGGGIKVTTLALLFLIVLAQVRGREEVSAFGRTVGRTVISRSLALLSLAALLVGGSSVALMILEGVPFLPAVFEVTSAFGTVGLSLGPPPGLSSELGWSGKLLLELVMFAGRLGPVTVALAFSERSRPRRYGYPEEDIAIG</sequence>
<keyword evidence="7 8" id="KW-0472">Membrane</keyword>
<evidence type="ECO:0000313" key="10">
    <source>
        <dbReference type="Proteomes" id="UP000006637"/>
    </source>
</evidence>